<dbReference type="Proteomes" id="UP001595816">
    <property type="component" value="Unassembled WGS sequence"/>
</dbReference>
<protein>
    <recommendedName>
        <fullName evidence="4">Class I SAM-dependent methyltransferase</fullName>
    </recommendedName>
</protein>
<dbReference type="RefSeq" id="WP_253762456.1">
    <property type="nucleotide sequence ID" value="NZ_JAMZDZ010000001.1"/>
</dbReference>
<gene>
    <name evidence="2" type="ORF">ACFOZ4_30515</name>
</gene>
<dbReference type="InterPro" id="IPR029063">
    <property type="entry name" value="SAM-dependent_MTases_sf"/>
</dbReference>
<reference evidence="3" key="1">
    <citation type="journal article" date="2019" name="Int. J. Syst. Evol. Microbiol.">
        <title>The Global Catalogue of Microorganisms (GCM) 10K type strain sequencing project: providing services to taxonomists for standard genome sequencing and annotation.</title>
        <authorList>
            <consortium name="The Broad Institute Genomics Platform"/>
            <consortium name="The Broad Institute Genome Sequencing Center for Infectious Disease"/>
            <person name="Wu L."/>
            <person name="Ma J."/>
        </authorList>
    </citation>
    <scope>NUCLEOTIDE SEQUENCE [LARGE SCALE GENOMIC DNA]</scope>
    <source>
        <strain evidence="3">CGMCC 4.7289</strain>
    </source>
</reference>
<keyword evidence="1" id="KW-0175">Coiled coil</keyword>
<evidence type="ECO:0000313" key="3">
    <source>
        <dbReference type="Proteomes" id="UP001595816"/>
    </source>
</evidence>
<dbReference type="Gene3D" id="3.40.50.150">
    <property type="entry name" value="Vaccinia Virus protein VP39"/>
    <property type="match status" value="1"/>
</dbReference>
<proteinExistence type="predicted"/>
<feature type="coiled-coil region" evidence="1">
    <location>
        <begin position="388"/>
        <end position="418"/>
    </location>
</feature>
<evidence type="ECO:0000313" key="2">
    <source>
        <dbReference type="EMBL" id="MFC4134966.1"/>
    </source>
</evidence>
<dbReference type="EMBL" id="JBHSAY010000019">
    <property type="protein sequence ID" value="MFC4134966.1"/>
    <property type="molecule type" value="Genomic_DNA"/>
</dbReference>
<organism evidence="2 3">
    <name type="scientific">Hamadaea flava</name>
    <dbReference type="NCBI Taxonomy" id="1742688"/>
    <lineage>
        <taxon>Bacteria</taxon>
        <taxon>Bacillati</taxon>
        <taxon>Actinomycetota</taxon>
        <taxon>Actinomycetes</taxon>
        <taxon>Micromonosporales</taxon>
        <taxon>Micromonosporaceae</taxon>
        <taxon>Hamadaea</taxon>
    </lineage>
</organism>
<comment type="caution">
    <text evidence="2">The sequence shown here is derived from an EMBL/GenBank/DDBJ whole genome shotgun (WGS) entry which is preliminary data.</text>
</comment>
<keyword evidence="3" id="KW-1185">Reference proteome</keyword>
<evidence type="ECO:0008006" key="4">
    <source>
        <dbReference type="Google" id="ProtNLM"/>
    </source>
</evidence>
<name>A0ABV8LV98_9ACTN</name>
<dbReference type="SUPFAM" id="SSF53335">
    <property type="entry name" value="S-adenosyl-L-methionine-dependent methyltransferases"/>
    <property type="match status" value="1"/>
</dbReference>
<evidence type="ECO:0000256" key="1">
    <source>
        <dbReference type="SAM" id="Coils"/>
    </source>
</evidence>
<accession>A0ABV8LV98</accession>
<sequence length="455" mass="47601">MTHPLGGELLAYSDLDGTHGAGPARGQALATLARTARGRVLVVGPHDPELIDAILDGTKDLTLLVRARADAKVLTARYPSATVYSGDLAALDATLDADTAYDAIVVLAGLDRLTGPETDRPEWTDVLGRLTRRLRPDGVLLLGIANPLGVHRLTAPPTPPADQDWAGDLGGPGFDAVVAALGRPVVRAYGGFPSPVEPTVLVGSDTPDSGVLQAALVRTGAGTGSLADPGRVAARALRSQAAMPVAAAWFIVAGSTPDADLPPSVPDSDRPDVRTLEEAISLAAVKRDLPAVRELLTAWQRGPSGVPADQVIVEPAGLTALGAGVEPVEALRRLAAFLTNHGYAHAWPAEGVADLTVALAAMAGIELDPAEVPTGEPAATWHDLVAERDELARLLADAQAQRAAYQQLADEREQKLRETLHLVELLSTSGPARMGRAFVGGVRVARRTARRFRLR</sequence>